<reference evidence="1 2" key="2">
    <citation type="submission" date="2010-03" db="EMBL/GenBank/DDBJ databases">
        <authorList>
            <person name="Pajon A."/>
        </authorList>
    </citation>
    <scope>NUCLEOTIDE SEQUENCE [LARGE SCALE GENOMIC DNA]</scope>
    <source>
        <strain evidence="1 2">SSC/2</strain>
    </source>
</reference>
<evidence type="ECO:0000313" key="1">
    <source>
        <dbReference type="EMBL" id="CBL38443.1"/>
    </source>
</evidence>
<dbReference type="EMBL" id="FP929061">
    <property type="protein sequence ID" value="CBL38443.1"/>
    <property type="molecule type" value="Genomic_DNA"/>
</dbReference>
<protein>
    <submittedName>
        <fullName evidence="1">Uncharacterized protein</fullName>
    </submittedName>
</protein>
<sequence>MTANRFFGPSGDGFLNAESFVDILDEIGKMNKHYTVDIKKEKDMEEVTIKNVIFNPPATIVFWSNGDKTVVKCDEIEKFDPEKGMAMAISKHALGNKGNYYNKFIKYAGEYIRKTFDDYGKVIAKGFKDSINKDFNEKFVKAGADK</sequence>
<dbReference type="RefSeq" id="WP_015530484.1">
    <property type="nucleotide sequence ID" value="NC_021016.1"/>
</dbReference>
<gene>
    <name evidence="1" type="ORF">CL2_15010</name>
</gene>
<organism evidence="1 2">
    <name type="scientific">Anaerostipes hadrus</name>
    <dbReference type="NCBI Taxonomy" id="649756"/>
    <lineage>
        <taxon>Bacteria</taxon>
        <taxon>Bacillati</taxon>
        <taxon>Bacillota</taxon>
        <taxon>Clostridia</taxon>
        <taxon>Lachnospirales</taxon>
        <taxon>Lachnospiraceae</taxon>
        <taxon>Anaerostipes</taxon>
    </lineage>
</organism>
<dbReference type="PATRIC" id="fig|245018.3.peg.1791"/>
<dbReference type="AlphaFoldDB" id="D4N0P8"/>
<name>D4N0P8_ANAHA</name>
<proteinExistence type="predicted"/>
<dbReference type="KEGG" id="bprl:CL2_15010"/>
<reference evidence="1 2" key="1">
    <citation type="submission" date="2010-03" db="EMBL/GenBank/DDBJ databases">
        <title>The genome sequence of Clostridiales sp. SSC/2.</title>
        <authorList>
            <consortium name="metaHIT consortium -- http://www.metahit.eu/"/>
            <person name="Pajon A."/>
            <person name="Turner K."/>
            <person name="Parkhill J."/>
            <person name="Duncan S."/>
            <person name="Flint H."/>
        </authorList>
    </citation>
    <scope>NUCLEOTIDE SEQUENCE [LARGE SCALE GENOMIC DNA]</scope>
    <source>
        <strain evidence="1 2">SSC/2</strain>
    </source>
</reference>
<accession>D4N0P8</accession>
<evidence type="ECO:0000313" key="2">
    <source>
        <dbReference type="Proteomes" id="UP000008960"/>
    </source>
</evidence>
<dbReference type="Proteomes" id="UP000008960">
    <property type="component" value="Chromosome"/>
</dbReference>